<accession>A0A0F6U5Z3</accession>
<organism evidence="1 2">
    <name type="scientific">Microcystis aeruginosa NIES-2549</name>
    <dbReference type="NCBI Taxonomy" id="1641812"/>
    <lineage>
        <taxon>Bacteria</taxon>
        <taxon>Bacillati</taxon>
        <taxon>Cyanobacteriota</taxon>
        <taxon>Cyanophyceae</taxon>
        <taxon>Oscillatoriophycideae</taxon>
        <taxon>Chroococcales</taxon>
        <taxon>Microcystaceae</taxon>
        <taxon>Microcystis</taxon>
    </lineage>
</organism>
<dbReference type="AlphaFoldDB" id="A0A0F6U5Z3"/>
<evidence type="ECO:0008006" key="3">
    <source>
        <dbReference type="Google" id="ProtNLM"/>
    </source>
</evidence>
<name>A0A0F6U5Z3_MICAE</name>
<reference evidence="1 2" key="1">
    <citation type="journal article" date="2015" name="Genome Announc.">
        <title>Complete Genome Sequence of Microcystis aeruginosa NIES-2549, a Bloom-Forming Cyanobacterium from Lake Kasumigaura, Japan.</title>
        <authorList>
            <person name="Yamaguchi H."/>
            <person name="Suzuki S."/>
            <person name="Tanabe Y."/>
            <person name="Osana Y."/>
            <person name="Shimura Y."/>
            <person name="Ishida K."/>
            <person name="Kawachi M."/>
        </authorList>
    </citation>
    <scope>NUCLEOTIDE SEQUENCE [LARGE SCALE GENOMIC DNA]</scope>
    <source>
        <strain evidence="1 2">NIES-2549</strain>
    </source>
</reference>
<proteinExistence type="predicted"/>
<dbReference type="PATRIC" id="fig|1641812.3.peg.3132"/>
<dbReference type="REBASE" id="110117">
    <property type="entry name" value="Mae2549ORF3026P"/>
</dbReference>
<gene>
    <name evidence="1" type="ORF">MYAER_3027</name>
</gene>
<dbReference type="EMBL" id="CP011304">
    <property type="protein sequence ID" value="AKE65367.1"/>
    <property type="molecule type" value="Genomic_DNA"/>
</dbReference>
<dbReference type="Proteomes" id="UP000034103">
    <property type="component" value="Chromosome"/>
</dbReference>
<sequence length="276" mass="31936">MMSEDLIKLLEQFLHDNELEWEWFEKIESFCKSYSLNIKYITEVLNDPKVIPMIRGKFFEFTVQDKLSKILANNYLVTNPRLNPQAGSHDIDVAIINQKNAKKYSAECKLAKKGSFRLQGGIRPFIEVKCMRSRTLGDKAAEQRSKLIGIPSTSLNIHKDQYIETDFDLVITSLANAFFQTNLETGLFVWNPTPKEQIFLSKININNQEEALLKMYVARSKDLTANQTNNINCSRQKCQDQNCNFIPNYPKIFFDVNTAEPLQPWLPIEKIEDLLD</sequence>
<dbReference type="HOGENOM" id="CLU_065538_0_0_3"/>
<evidence type="ECO:0000313" key="2">
    <source>
        <dbReference type="Proteomes" id="UP000034103"/>
    </source>
</evidence>
<dbReference type="RefSeq" id="WP_046662654.1">
    <property type="nucleotide sequence ID" value="NZ_CP011304.1"/>
</dbReference>
<protein>
    <recommendedName>
        <fullName evidence="3">Restriction endonuclease</fullName>
    </recommendedName>
</protein>
<evidence type="ECO:0000313" key="1">
    <source>
        <dbReference type="EMBL" id="AKE65367.1"/>
    </source>
</evidence>